<comment type="caution">
    <text evidence="1">The sequence shown here is derived from an EMBL/GenBank/DDBJ whole genome shotgun (WGS) entry which is preliminary data.</text>
</comment>
<proteinExistence type="predicted"/>
<organism evidence="1 2">
    <name type="scientific">Dreissena polymorpha</name>
    <name type="common">Zebra mussel</name>
    <name type="synonym">Mytilus polymorpha</name>
    <dbReference type="NCBI Taxonomy" id="45954"/>
    <lineage>
        <taxon>Eukaryota</taxon>
        <taxon>Metazoa</taxon>
        <taxon>Spiralia</taxon>
        <taxon>Lophotrochozoa</taxon>
        <taxon>Mollusca</taxon>
        <taxon>Bivalvia</taxon>
        <taxon>Autobranchia</taxon>
        <taxon>Heteroconchia</taxon>
        <taxon>Euheterodonta</taxon>
        <taxon>Imparidentia</taxon>
        <taxon>Neoheterodontei</taxon>
        <taxon>Myida</taxon>
        <taxon>Dreissenoidea</taxon>
        <taxon>Dreissenidae</taxon>
        <taxon>Dreissena</taxon>
    </lineage>
</organism>
<keyword evidence="2" id="KW-1185">Reference proteome</keyword>
<sequence length="72" mass="8009">MWSLLGISVALPICNEFATTKVAISEFQTNVASGEWLGVWSVEIGSSSNFGKTHNKWYKSPRGPTYRRDTVT</sequence>
<gene>
    <name evidence="1" type="ORF">DPMN_057587</name>
</gene>
<evidence type="ECO:0000313" key="2">
    <source>
        <dbReference type="Proteomes" id="UP000828390"/>
    </source>
</evidence>
<protein>
    <submittedName>
        <fullName evidence="1">Uncharacterized protein</fullName>
    </submittedName>
</protein>
<reference evidence="1" key="2">
    <citation type="submission" date="2020-11" db="EMBL/GenBank/DDBJ databases">
        <authorList>
            <person name="McCartney M.A."/>
            <person name="Auch B."/>
            <person name="Kono T."/>
            <person name="Mallez S."/>
            <person name="Becker A."/>
            <person name="Gohl D.M."/>
            <person name="Silverstein K.A.T."/>
            <person name="Koren S."/>
            <person name="Bechman K.B."/>
            <person name="Herman A."/>
            <person name="Abrahante J.E."/>
            <person name="Garbe J."/>
        </authorList>
    </citation>
    <scope>NUCLEOTIDE SEQUENCE</scope>
    <source>
        <strain evidence="1">Duluth1</strain>
        <tissue evidence="1">Whole animal</tissue>
    </source>
</reference>
<accession>A0A9D4C0D4</accession>
<reference evidence="1" key="1">
    <citation type="journal article" date="2019" name="bioRxiv">
        <title>The Genome of the Zebra Mussel, Dreissena polymorpha: A Resource for Invasive Species Research.</title>
        <authorList>
            <person name="McCartney M.A."/>
            <person name="Auch B."/>
            <person name="Kono T."/>
            <person name="Mallez S."/>
            <person name="Zhang Y."/>
            <person name="Obille A."/>
            <person name="Becker A."/>
            <person name="Abrahante J.E."/>
            <person name="Garbe J."/>
            <person name="Badalamenti J.P."/>
            <person name="Herman A."/>
            <person name="Mangelson H."/>
            <person name="Liachko I."/>
            <person name="Sullivan S."/>
            <person name="Sone E.D."/>
            <person name="Koren S."/>
            <person name="Silverstein K.A.T."/>
            <person name="Beckman K.B."/>
            <person name="Gohl D.M."/>
        </authorList>
    </citation>
    <scope>NUCLEOTIDE SEQUENCE</scope>
    <source>
        <strain evidence="1">Duluth1</strain>
        <tissue evidence="1">Whole animal</tissue>
    </source>
</reference>
<dbReference type="EMBL" id="JAIWYP010000013">
    <property type="protein sequence ID" value="KAH3714885.1"/>
    <property type="molecule type" value="Genomic_DNA"/>
</dbReference>
<feature type="non-terminal residue" evidence="1">
    <location>
        <position position="1"/>
    </location>
</feature>
<dbReference type="AlphaFoldDB" id="A0A9D4C0D4"/>
<dbReference type="Proteomes" id="UP000828390">
    <property type="component" value="Unassembled WGS sequence"/>
</dbReference>
<name>A0A9D4C0D4_DREPO</name>
<evidence type="ECO:0000313" key="1">
    <source>
        <dbReference type="EMBL" id="KAH3714885.1"/>
    </source>
</evidence>